<dbReference type="GO" id="GO:0007166">
    <property type="term" value="P:cell surface receptor signaling pathway"/>
    <property type="evidence" value="ECO:0007669"/>
    <property type="project" value="TreeGrafter"/>
</dbReference>
<reference evidence="5" key="1">
    <citation type="journal article" date="2004" name="Nature">
        <title>Genome duplication in the teleost fish Tetraodon nigroviridis reveals the early vertebrate proto-karyotype.</title>
        <authorList>
            <person name="Jaillon O."/>
            <person name="Aury J.-M."/>
            <person name="Brunet F."/>
            <person name="Petit J.-L."/>
            <person name="Stange-Thomann N."/>
            <person name="Mauceli E."/>
            <person name="Bouneau L."/>
            <person name="Fischer C."/>
            <person name="Ozouf-Costaz C."/>
            <person name="Bernot A."/>
            <person name="Nicaud S."/>
            <person name="Jaffe D."/>
            <person name="Fisher S."/>
            <person name="Lutfalla G."/>
            <person name="Dossat C."/>
            <person name="Segurens B."/>
            <person name="Dasilva C."/>
            <person name="Salanoubat M."/>
            <person name="Levy M."/>
            <person name="Boudet N."/>
            <person name="Castellano S."/>
            <person name="Anthouard V."/>
            <person name="Jubin C."/>
            <person name="Castelli V."/>
            <person name="Katinka M."/>
            <person name="Vacherie B."/>
            <person name="Biemont C."/>
            <person name="Skalli Z."/>
            <person name="Cattolico L."/>
            <person name="Poulain J."/>
            <person name="De Berardinis V."/>
            <person name="Cruaud C."/>
            <person name="Duprat S."/>
            <person name="Brottier P."/>
            <person name="Coutanceau J.-P."/>
            <person name="Gouzy J."/>
            <person name="Parra G."/>
            <person name="Lardier G."/>
            <person name="Chapple C."/>
            <person name="McKernan K.J."/>
            <person name="McEwan P."/>
            <person name="Bosak S."/>
            <person name="Kellis M."/>
            <person name="Volff J.-N."/>
            <person name="Guigo R."/>
            <person name="Zody M.C."/>
            <person name="Mesirov J."/>
            <person name="Lindblad-Toh K."/>
            <person name="Birren B."/>
            <person name="Nusbaum C."/>
            <person name="Kahn D."/>
            <person name="Robinson-Rechavi M."/>
            <person name="Laudet V."/>
            <person name="Schachter V."/>
            <person name="Quetier F."/>
            <person name="Saurin W."/>
            <person name="Scarpelli C."/>
            <person name="Wincker P."/>
            <person name="Lander E.S."/>
            <person name="Weissenbach J."/>
            <person name="Roest Crollius H."/>
        </authorList>
    </citation>
    <scope>NUCLEOTIDE SEQUENCE [LARGE SCALE GENOMIC DNA]</scope>
</reference>
<evidence type="ECO:0000313" key="4">
    <source>
        <dbReference type="Ensembl" id="ENSTNIP00000001468.1"/>
    </source>
</evidence>
<evidence type="ECO:0000313" key="5">
    <source>
        <dbReference type="Proteomes" id="UP000007303"/>
    </source>
</evidence>
<dbReference type="InterPro" id="IPR007110">
    <property type="entry name" value="Ig-like_dom"/>
</dbReference>
<organism evidence="4 5">
    <name type="scientific">Tetraodon nigroviridis</name>
    <name type="common">Spotted green pufferfish</name>
    <name type="synonym">Chelonodon nigroviridis</name>
    <dbReference type="NCBI Taxonomy" id="99883"/>
    <lineage>
        <taxon>Eukaryota</taxon>
        <taxon>Metazoa</taxon>
        <taxon>Chordata</taxon>
        <taxon>Craniata</taxon>
        <taxon>Vertebrata</taxon>
        <taxon>Euteleostomi</taxon>
        <taxon>Actinopterygii</taxon>
        <taxon>Neopterygii</taxon>
        <taxon>Teleostei</taxon>
        <taxon>Neoteleostei</taxon>
        <taxon>Acanthomorphata</taxon>
        <taxon>Eupercaria</taxon>
        <taxon>Tetraodontiformes</taxon>
        <taxon>Tetradontoidea</taxon>
        <taxon>Tetraodontidae</taxon>
        <taxon>Tetraodon</taxon>
    </lineage>
</organism>
<feature type="signal peptide" evidence="2">
    <location>
        <begin position="1"/>
        <end position="19"/>
    </location>
</feature>
<protein>
    <recommendedName>
        <fullName evidence="3">Ig-like domain-containing protein</fullName>
    </recommendedName>
</protein>
<dbReference type="PANTHER" id="PTHR23268">
    <property type="entry name" value="T-CELL RECEPTOR BETA CHAIN"/>
    <property type="match status" value="1"/>
</dbReference>
<dbReference type="InterPro" id="IPR050413">
    <property type="entry name" value="TCR_beta_variable"/>
</dbReference>
<dbReference type="InterPro" id="IPR013783">
    <property type="entry name" value="Ig-like_fold"/>
</dbReference>
<keyword evidence="5" id="KW-1185">Reference proteome</keyword>
<accession>H3BZQ2</accession>
<name>H3BZQ2_TETNG</name>
<dbReference type="AlphaFoldDB" id="H3BZQ2"/>
<dbReference type="InterPro" id="IPR036179">
    <property type="entry name" value="Ig-like_dom_sf"/>
</dbReference>
<keyword evidence="2" id="KW-0732">Signal</keyword>
<sequence length="118" mass="13528">KDKRISFIFLCCLTGVCLCVDVRQSVSDLLTKPGDNVQIFCSHDKTDYRVMLWYQRSPGDTAMKLIGYLNYQDVTMEEQYKRNFNMTGDLRVDNAKNGSLMIQITGRDEDAVYYCAAS</sequence>
<dbReference type="OMA" id="MLWYQKS"/>
<dbReference type="InParanoid" id="H3BZQ2"/>
<dbReference type="PANTHER" id="PTHR23268:SF102">
    <property type="entry name" value="IMMUNOGLOBULIN V-SET DOMAIN-CONTAINING PROTEIN"/>
    <property type="match status" value="1"/>
</dbReference>
<dbReference type="GeneTree" id="ENSGT00940000170858"/>
<dbReference type="Ensembl" id="ENSTNIT00000001396.1">
    <property type="protein sequence ID" value="ENSTNIP00000001468.1"/>
    <property type="gene ID" value="ENSTNIG00000000491.1"/>
</dbReference>
<feature type="chain" id="PRO_5003580840" description="Ig-like domain-containing protein" evidence="2">
    <location>
        <begin position="20"/>
        <end position="118"/>
    </location>
</feature>
<keyword evidence="1" id="KW-0391">Immunity</keyword>
<proteinExistence type="predicted"/>
<reference evidence="4" key="3">
    <citation type="submission" date="2025-09" db="UniProtKB">
        <authorList>
            <consortium name="Ensembl"/>
        </authorList>
    </citation>
    <scope>IDENTIFICATION</scope>
</reference>
<dbReference type="Gene3D" id="2.60.40.10">
    <property type="entry name" value="Immunoglobulins"/>
    <property type="match status" value="1"/>
</dbReference>
<evidence type="ECO:0000256" key="2">
    <source>
        <dbReference type="SAM" id="SignalP"/>
    </source>
</evidence>
<dbReference type="HOGENOM" id="CLU_077975_9_5_1"/>
<dbReference type="SUPFAM" id="SSF48726">
    <property type="entry name" value="Immunoglobulin"/>
    <property type="match status" value="1"/>
</dbReference>
<evidence type="ECO:0000256" key="1">
    <source>
        <dbReference type="ARBA" id="ARBA00022859"/>
    </source>
</evidence>
<evidence type="ECO:0000259" key="3">
    <source>
        <dbReference type="PROSITE" id="PS50835"/>
    </source>
</evidence>
<dbReference type="PROSITE" id="PS50835">
    <property type="entry name" value="IG_LIKE"/>
    <property type="match status" value="1"/>
</dbReference>
<reference evidence="4" key="2">
    <citation type="submission" date="2025-08" db="UniProtKB">
        <authorList>
            <consortium name="Ensembl"/>
        </authorList>
    </citation>
    <scope>IDENTIFICATION</scope>
</reference>
<dbReference type="GO" id="GO:0005886">
    <property type="term" value="C:plasma membrane"/>
    <property type="evidence" value="ECO:0007669"/>
    <property type="project" value="TreeGrafter"/>
</dbReference>
<dbReference type="GO" id="GO:0002376">
    <property type="term" value="P:immune system process"/>
    <property type="evidence" value="ECO:0007669"/>
    <property type="project" value="UniProtKB-KW"/>
</dbReference>
<feature type="domain" description="Ig-like" evidence="3">
    <location>
        <begin position="20"/>
        <end position="118"/>
    </location>
</feature>
<dbReference type="Proteomes" id="UP000007303">
    <property type="component" value="Unassembled WGS sequence"/>
</dbReference>